<dbReference type="RefSeq" id="WP_344797091.1">
    <property type="nucleotide sequence ID" value="NZ_BAABAU010000004.1"/>
</dbReference>
<keyword evidence="7 9" id="KW-0406">Ion transport</keyword>
<keyword evidence="4 9" id="KW-0812">Transmembrane</keyword>
<evidence type="ECO:0000256" key="1">
    <source>
        <dbReference type="ARBA" id="ARBA00022448"/>
    </source>
</evidence>
<evidence type="ECO:0000256" key="3">
    <source>
        <dbReference type="ARBA" id="ARBA00022538"/>
    </source>
</evidence>
<protein>
    <recommendedName>
        <fullName evidence="9">Potassium-transporting ATPase potassium-binding subunit</fullName>
    </recommendedName>
    <alternativeName>
        <fullName evidence="9">ATP phosphohydrolase [potassium-transporting] A chain</fullName>
    </alternativeName>
    <alternativeName>
        <fullName evidence="9">Potassium-binding and translocating subunit A</fullName>
    </alternativeName>
    <alternativeName>
        <fullName evidence="9">Potassium-translocating ATPase A chain</fullName>
    </alternativeName>
</protein>
<comment type="similarity">
    <text evidence="9">Belongs to the KdpA family.</text>
</comment>
<evidence type="ECO:0000256" key="7">
    <source>
        <dbReference type="ARBA" id="ARBA00023065"/>
    </source>
</evidence>
<reference evidence="11" key="1">
    <citation type="journal article" date="2019" name="Int. J. Syst. Evol. Microbiol.">
        <title>The Global Catalogue of Microorganisms (GCM) 10K type strain sequencing project: providing services to taxonomists for standard genome sequencing and annotation.</title>
        <authorList>
            <consortium name="The Broad Institute Genomics Platform"/>
            <consortium name="The Broad Institute Genome Sequencing Center for Infectious Disease"/>
            <person name="Wu L."/>
            <person name="Ma J."/>
        </authorList>
    </citation>
    <scope>NUCLEOTIDE SEQUENCE [LARGE SCALE GENOMIC DNA]</scope>
    <source>
        <strain evidence="11">JCM 17442</strain>
    </source>
</reference>
<feature type="transmembrane region" description="Helical" evidence="9">
    <location>
        <begin position="487"/>
        <end position="511"/>
    </location>
</feature>
<sequence>MSGLSDTVAGLLQILTLLVILVALHRPVGRYLAWIYQTPRDWRIERGFYRLIGVDSSAEQNWRSYLRGVLVFSAVGVLFVYALQRLQAVLPYSLGFPAIPAGLSFNTAASFVTNTNWQSYSPDVTMGYAVQLGGLVVQNFVSAAVGIAVAIALIRGFARVRSGALGNFWVDLTRGILRLLLPLAFLTSLLLIAGGVIQNFNGFTHVATLTGGNAAIPGGPVASQEAIKELGTNGGGFFNANSAHPFENPTAWTNLFEIVLMLVIPFSLPRTFGLMVGDKRQGNAIVAVMVSIYAVSLAAMTAFELSGAGAATKLAGSAMEGKEQRFGIWSSTLFATSTTLTSTGAVDSAHDSFTPLGGMMALLNMMFGEVAPGGTGSGLYGMLILAVITVFIAGLLVGRTPEYLGKKIGPREIKLASIYILITPTLALAGTALSFAIPGVRASVTGTSIWNPGLHGLTEVLYAFTSAANNNGSAFAGITANTPWMNTALGVVMLLGRFLPIVFVLALAGSFAAQDKVPATAGTLPTHRPQFVGLLLGVSVIVTALTYFPVLALGPLAEGLQK</sequence>
<dbReference type="HAMAP" id="MF_00275">
    <property type="entry name" value="KdpA"/>
    <property type="match status" value="1"/>
</dbReference>
<keyword evidence="6 9" id="KW-1133">Transmembrane helix</keyword>
<feature type="transmembrane region" description="Helical" evidence="9">
    <location>
        <begin position="65"/>
        <end position="83"/>
    </location>
</feature>
<dbReference type="Pfam" id="PF03814">
    <property type="entry name" value="KdpA"/>
    <property type="match status" value="1"/>
</dbReference>
<comment type="subcellular location">
    <subcellularLocation>
        <location evidence="9">Cell membrane</location>
        <topology evidence="9">Multi-pass membrane protein</topology>
    </subcellularLocation>
</comment>
<dbReference type="PANTHER" id="PTHR30607:SF2">
    <property type="entry name" value="POTASSIUM-TRANSPORTING ATPASE POTASSIUM-BINDING SUBUNIT"/>
    <property type="match status" value="1"/>
</dbReference>
<feature type="transmembrane region" description="Helical" evidence="9">
    <location>
        <begin position="175"/>
        <end position="197"/>
    </location>
</feature>
<dbReference type="PIRSF" id="PIRSF001294">
    <property type="entry name" value="K_ATPaseA"/>
    <property type="match status" value="1"/>
</dbReference>
<evidence type="ECO:0000256" key="2">
    <source>
        <dbReference type="ARBA" id="ARBA00022475"/>
    </source>
</evidence>
<evidence type="ECO:0000313" key="10">
    <source>
        <dbReference type="EMBL" id="GAA4267097.1"/>
    </source>
</evidence>
<comment type="function">
    <text evidence="9">Part of the high-affinity ATP-driven potassium transport (or Kdp) system, which catalyzes the hydrolysis of ATP coupled with the electrogenic transport of potassium into the cytoplasm. This subunit binds the extracellular potassium ions and delivers the ions to the membrane domain of KdpB through an intramembrane tunnel.</text>
</comment>
<keyword evidence="5 9" id="KW-0630">Potassium</keyword>
<evidence type="ECO:0000313" key="11">
    <source>
        <dbReference type="Proteomes" id="UP001501594"/>
    </source>
</evidence>
<feature type="transmembrane region" description="Helical" evidence="9">
    <location>
        <begin position="90"/>
        <end position="112"/>
    </location>
</feature>
<keyword evidence="3 9" id="KW-0633">Potassium transport</keyword>
<organism evidence="10 11">
    <name type="scientific">Frondihabitans peucedani</name>
    <dbReference type="NCBI Taxonomy" id="598626"/>
    <lineage>
        <taxon>Bacteria</taxon>
        <taxon>Bacillati</taxon>
        <taxon>Actinomycetota</taxon>
        <taxon>Actinomycetes</taxon>
        <taxon>Micrococcales</taxon>
        <taxon>Microbacteriaceae</taxon>
        <taxon>Frondihabitans</taxon>
    </lineage>
</organism>
<evidence type="ECO:0000256" key="5">
    <source>
        <dbReference type="ARBA" id="ARBA00022958"/>
    </source>
</evidence>
<feature type="transmembrane region" description="Helical" evidence="9">
    <location>
        <begin position="418"/>
        <end position="440"/>
    </location>
</feature>
<feature type="transmembrane region" description="Helical" evidence="9">
    <location>
        <begin position="531"/>
        <end position="553"/>
    </location>
</feature>
<feature type="transmembrane region" description="Helical" evidence="9">
    <location>
        <begin position="377"/>
        <end position="397"/>
    </location>
</feature>
<proteinExistence type="inferred from homology"/>
<evidence type="ECO:0000256" key="4">
    <source>
        <dbReference type="ARBA" id="ARBA00022692"/>
    </source>
</evidence>
<dbReference type="NCBIfam" id="TIGR00680">
    <property type="entry name" value="kdpA"/>
    <property type="match status" value="1"/>
</dbReference>
<keyword evidence="2 9" id="KW-1003">Cell membrane</keyword>
<evidence type="ECO:0000256" key="9">
    <source>
        <dbReference type="HAMAP-Rule" id="MF_00275"/>
    </source>
</evidence>
<accession>A0ABP8E4C0</accession>
<keyword evidence="8 9" id="KW-0472">Membrane</keyword>
<dbReference type="Proteomes" id="UP001501594">
    <property type="component" value="Unassembled WGS sequence"/>
</dbReference>
<comment type="caution">
    <text evidence="10">The sequence shown here is derived from an EMBL/GenBank/DDBJ whole genome shotgun (WGS) entry which is preliminary data.</text>
</comment>
<keyword evidence="11" id="KW-1185">Reference proteome</keyword>
<evidence type="ECO:0000256" key="8">
    <source>
        <dbReference type="ARBA" id="ARBA00023136"/>
    </source>
</evidence>
<dbReference type="PANTHER" id="PTHR30607">
    <property type="entry name" value="POTASSIUM-TRANSPORTING ATPASE A CHAIN"/>
    <property type="match status" value="1"/>
</dbReference>
<comment type="subunit">
    <text evidence="9">The system is composed of three essential subunits: KdpA, KdpB and KdpC.</text>
</comment>
<gene>
    <name evidence="9 10" type="primary">kdpA</name>
    <name evidence="10" type="ORF">GCM10022256_27090</name>
</gene>
<dbReference type="EMBL" id="BAABAU010000004">
    <property type="protein sequence ID" value="GAA4267097.1"/>
    <property type="molecule type" value="Genomic_DNA"/>
</dbReference>
<feature type="transmembrane region" description="Helical" evidence="9">
    <location>
        <begin position="7"/>
        <end position="24"/>
    </location>
</feature>
<keyword evidence="1 9" id="KW-0813">Transport</keyword>
<evidence type="ECO:0000256" key="6">
    <source>
        <dbReference type="ARBA" id="ARBA00022989"/>
    </source>
</evidence>
<name>A0ABP8E4C0_9MICO</name>
<feature type="transmembrane region" description="Helical" evidence="9">
    <location>
        <begin position="251"/>
        <end position="272"/>
    </location>
</feature>
<feature type="transmembrane region" description="Helical" evidence="9">
    <location>
        <begin position="284"/>
        <end position="306"/>
    </location>
</feature>
<feature type="transmembrane region" description="Helical" evidence="9">
    <location>
        <begin position="132"/>
        <end position="154"/>
    </location>
</feature>
<dbReference type="InterPro" id="IPR004623">
    <property type="entry name" value="KdpA"/>
</dbReference>